<gene>
    <name evidence="7" type="ORF">CSSPJE1EN1_LOCUS2728</name>
</gene>
<dbReference type="Gene3D" id="4.10.60.10">
    <property type="entry name" value="Zinc finger, CCHC-type"/>
    <property type="match status" value="1"/>
</dbReference>
<dbReference type="InterPro" id="IPR000504">
    <property type="entry name" value="RRM_dom"/>
</dbReference>
<organism evidence="7 8">
    <name type="scientific">Sphagnum jensenii</name>
    <dbReference type="NCBI Taxonomy" id="128206"/>
    <lineage>
        <taxon>Eukaryota</taxon>
        <taxon>Viridiplantae</taxon>
        <taxon>Streptophyta</taxon>
        <taxon>Embryophyta</taxon>
        <taxon>Bryophyta</taxon>
        <taxon>Sphagnophytina</taxon>
        <taxon>Sphagnopsida</taxon>
        <taxon>Sphagnales</taxon>
        <taxon>Sphagnaceae</taxon>
        <taxon>Sphagnum</taxon>
    </lineage>
</organism>
<keyword evidence="8" id="KW-1185">Reference proteome</keyword>
<dbReference type="PROSITE" id="PS50158">
    <property type="entry name" value="ZF_CCHC"/>
    <property type="match status" value="1"/>
</dbReference>
<dbReference type="SUPFAM" id="SSF57756">
    <property type="entry name" value="Retrovirus zinc finger-like domains"/>
    <property type="match status" value="1"/>
</dbReference>
<keyword evidence="1" id="KW-0507">mRNA processing</keyword>
<dbReference type="InterPro" id="IPR050907">
    <property type="entry name" value="SRSF"/>
</dbReference>
<keyword evidence="3" id="KW-0862">Zinc</keyword>
<evidence type="ECO:0000256" key="1">
    <source>
        <dbReference type="ARBA" id="ARBA00022664"/>
    </source>
</evidence>
<reference evidence="7" key="1">
    <citation type="submission" date="2024-02" db="EMBL/GenBank/DDBJ databases">
        <authorList>
            <consortium name="ELIXIR-Norway"/>
            <consortium name="Elixir Norway"/>
        </authorList>
    </citation>
    <scope>NUCLEOTIDE SEQUENCE</scope>
</reference>
<accession>A0ABP0VW06</accession>
<evidence type="ECO:0000256" key="2">
    <source>
        <dbReference type="ARBA" id="ARBA00023187"/>
    </source>
</evidence>
<dbReference type="Proteomes" id="UP001497444">
    <property type="component" value="Chromosome 10"/>
</dbReference>
<keyword evidence="3" id="KW-0863">Zinc-finger</keyword>
<dbReference type="InterPro" id="IPR001878">
    <property type="entry name" value="Znf_CCHC"/>
</dbReference>
<dbReference type="Pfam" id="PF00076">
    <property type="entry name" value="RRM_1"/>
    <property type="match status" value="1"/>
</dbReference>
<feature type="domain" description="CCHC-type" evidence="6">
    <location>
        <begin position="87"/>
        <end position="102"/>
    </location>
</feature>
<dbReference type="InterPro" id="IPR035979">
    <property type="entry name" value="RBD_domain_sf"/>
</dbReference>
<dbReference type="Gene3D" id="3.30.70.330">
    <property type="match status" value="1"/>
</dbReference>
<dbReference type="InterPro" id="IPR036875">
    <property type="entry name" value="Znf_CCHC_sf"/>
</dbReference>
<name>A0ABP0VW06_9BRYO</name>
<evidence type="ECO:0000256" key="3">
    <source>
        <dbReference type="PROSITE-ProRule" id="PRU00047"/>
    </source>
</evidence>
<keyword evidence="3" id="KW-0479">Metal-binding</keyword>
<evidence type="ECO:0000313" key="8">
    <source>
        <dbReference type="Proteomes" id="UP001497444"/>
    </source>
</evidence>
<dbReference type="Pfam" id="PF00098">
    <property type="entry name" value="zf-CCHC"/>
    <property type="match status" value="1"/>
</dbReference>
<dbReference type="SUPFAM" id="SSF54928">
    <property type="entry name" value="RNA-binding domain, RBD"/>
    <property type="match status" value="1"/>
</dbReference>
<dbReference type="PANTHER" id="PTHR23147">
    <property type="entry name" value="SERINE/ARGININE RICH SPLICING FACTOR"/>
    <property type="match status" value="1"/>
</dbReference>
<evidence type="ECO:0000259" key="5">
    <source>
        <dbReference type="PROSITE" id="PS50102"/>
    </source>
</evidence>
<dbReference type="CDD" id="cd12373">
    <property type="entry name" value="RRM_SRSF3_like"/>
    <property type="match status" value="1"/>
</dbReference>
<sequence>MSRVYVGNLDSRATERELEDEFRVYGVLRSIWVARKPLRFAFIEFEDQRDADDAIRALNGKCGWRVELSRSSSGGGGVRTRGVEEMKCYECGEPGHFARECRLRIGPGGLGTGGHTRSPLHSSPNHRRSARGAHRHLALMRGALASAFGSHVTFTHSLQILYVHFLFLTLQVHIPMEEVGLLFLLTEEVFLLWCIQAEVLINLHLSIMNIMHLQLLMDTPNSFLSHQLVWSRSPVPTRDRQHVRSRSRSA</sequence>
<proteinExistence type="predicted"/>
<keyword evidence="2" id="KW-0508">mRNA splicing</keyword>
<dbReference type="InterPro" id="IPR012677">
    <property type="entry name" value="Nucleotide-bd_a/b_plait_sf"/>
</dbReference>
<feature type="domain" description="RRM" evidence="5">
    <location>
        <begin position="2"/>
        <end position="73"/>
    </location>
</feature>
<dbReference type="EMBL" id="OZ020105">
    <property type="protein sequence ID" value="CAK9257250.1"/>
    <property type="molecule type" value="Genomic_DNA"/>
</dbReference>
<dbReference type="SMART" id="SM00360">
    <property type="entry name" value="RRM"/>
    <property type="match status" value="1"/>
</dbReference>
<protein>
    <submittedName>
        <fullName evidence="7">Uncharacterized protein</fullName>
    </submittedName>
</protein>
<keyword evidence="4" id="KW-0694">RNA-binding</keyword>
<dbReference type="PROSITE" id="PS50102">
    <property type="entry name" value="RRM"/>
    <property type="match status" value="1"/>
</dbReference>
<dbReference type="SMART" id="SM00343">
    <property type="entry name" value="ZnF_C2HC"/>
    <property type="match status" value="1"/>
</dbReference>
<evidence type="ECO:0000259" key="6">
    <source>
        <dbReference type="PROSITE" id="PS50158"/>
    </source>
</evidence>
<evidence type="ECO:0000313" key="7">
    <source>
        <dbReference type="EMBL" id="CAK9257250.1"/>
    </source>
</evidence>
<evidence type="ECO:0000256" key="4">
    <source>
        <dbReference type="PROSITE-ProRule" id="PRU00176"/>
    </source>
</evidence>